<dbReference type="Pfam" id="PF12802">
    <property type="entry name" value="MarR_2"/>
    <property type="match status" value="1"/>
</dbReference>
<dbReference type="InterPro" id="IPR000835">
    <property type="entry name" value="HTH_MarR-typ"/>
</dbReference>
<accession>A0A327KN22</accession>
<dbReference type="GO" id="GO:0003700">
    <property type="term" value="F:DNA-binding transcription factor activity"/>
    <property type="evidence" value="ECO:0007669"/>
    <property type="project" value="InterPro"/>
</dbReference>
<dbReference type="InterPro" id="IPR036390">
    <property type="entry name" value="WH_DNA-bd_sf"/>
</dbReference>
<organism evidence="3 4">
    <name type="scientific">Rhodoplanes roseus</name>
    <dbReference type="NCBI Taxonomy" id="29409"/>
    <lineage>
        <taxon>Bacteria</taxon>
        <taxon>Pseudomonadati</taxon>
        <taxon>Pseudomonadota</taxon>
        <taxon>Alphaproteobacteria</taxon>
        <taxon>Hyphomicrobiales</taxon>
        <taxon>Nitrobacteraceae</taxon>
        <taxon>Rhodoplanes</taxon>
    </lineage>
</organism>
<dbReference type="EMBL" id="NPEX01000241">
    <property type="protein sequence ID" value="RAI40259.1"/>
    <property type="molecule type" value="Genomic_DNA"/>
</dbReference>
<feature type="region of interest" description="Disordered" evidence="1">
    <location>
        <begin position="1"/>
        <end position="24"/>
    </location>
</feature>
<name>A0A327KN22_9BRAD</name>
<feature type="domain" description="HTH marR-type" evidence="2">
    <location>
        <begin position="52"/>
        <end position="154"/>
    </location>
</feature>
<evidence type="ECO:0000313" key="4">
    <source>
        <dbReference type="Proteomes" id="UP000249130"/>
    </source>
</evidence>
<dbReference type="InterPro" id="IPR036388">
    <property type="entry name" value="WH-like_DNA-bd_sf"/>
</dbReference>
<gene>
    <name evidence="3" type="ORF">CH341_24135</name>
</gene>
<evidence type="ECO:0000259" key="2">
    <source>
        <dbReference type="SMART" id="SM00347"/>
    </source>
</evidence>
<keyword evidence="4" id="KW-1185">Reference proteome</keyword>
<sequence>MAQVSSRAGGAGSRRTGAAAPAREGEAARRAYFRSVADTRFIVRKIFRMIEAEAKRRGIDPMAHQALLQIHGSPDGRLRVNEVAARLDVSPSFASSLVKQLVAAGLAATKRAAGDPRATDVAPTRAGIRLLHEIDAAVAPHIGHFAGQLDAAERAACLAILGTYVGRPARRR</sequence>
<reference evidence="3 4" key="1">
    <citation type="submission" date="2017-07" db="EMBL/GenBank/DDBJ databases">
        <title>Draft Genome Sequences of Select Purple Nonsulfur Bacteria.</title>
        <authorList>
            <person name="Lasarre B."/>
            <person name="Mckinlay J.B."/>
        </authorList>
    </citation>
    <scope>NUCLEOTIDE SEQUENCE [LARGE SCALE GENOMIC DNA]</scope>
    <source>
        <strain evidence="3 4">DSM 5909</strain>
    </source>
</reference>
<dbReference type="SMART" id="SM00347">
    <property type="entry name" value="HTH_MARR"/>
    <property type="match status" value="1"/>
</dbReference>
<evidence type="ECO:0000313" key="3">
    <source>
        <dbReference type="EMBL" id="RAI40259.1"/>
    </source>
</evidence>
<dbReference type="SUPFAM" id="SSF46785">
    <property type="entry name" value="Winged helix' DNA-binding domain"/>
    <property type="match status" value="1"/>
</dbReference>
<protein>
    <recommendedName>
        <fullName evidence="2">HTH marR-type domain-containing protein</fullName>
    </recommendedName>
</protein>
<feature type="compositionally biased region" description="Low complexity" evidence="1">
    <location>
        <begin position="1"/>
        <end position="22"/>
    </location>
</feature>
<dbReference type="Proteomes" id="UP000249130">
    <property type="component" value="Unassembled WGS sequence"/>
</dbReference>
<proteinExistence type="predicted"/>
<comment type="caution">
    <text evidence="3">The sequence shown here is derived from an EMBL/GenBank/DDBJ whole genome shotgun (WGS) entry which is preliminary data.</text>
</comment>
<dbReference type="Gene3D" id="1.10.10.10">
    <property type="entry name" value="Winged helix-like DNA-binding domain superfamily/Winged helix DNA-binding domain"/>
    <property type="match status" value="1"/>
</dbReference>
<dbReference type="AlphaFoldDB" id="A0A327KN22"/>
<evidence type="ECO:0000256" key="1">
    <source>
        <dbReference type="SAM" id="MobiDB-lite"/>
    </source>
</evidence>